<evidence type="ECO:0000313" key="1">
    <source>
        <dbReference type="EMBL" id="MDR6551776.1"/>
    </source>
</evidence>
<dbReference type="EMBL" id="JAVDSB010000004">
    <property type="protein sequence ID" value="MDR6551776.1"/>
    <property type="molecule type" value="Genomic_DNA"/>
</dbReference>
<dbReference type="Proteomes" id="UP001267290">
    <property type="component" value="Unassembled WGS sequence"/>
</dbReference>
<reference evidence="1 2" key="1">
    <citation type="submission" date="2023-07" db="EMBL/GenBank/DDBJ databases">
        <title>Sorghum-associated microbial communities from plants grown in Nebraska, USA.</title>
        <authorList>
            <person name="Schachtman D."/>
        </authorList>
    </citation>
    <scope>NUCLEOTIDE SEQUENCE [LARGE SCALE GENOMIC DNA]</scope>
    <source>
        <strain evidence="1 2">CC258</strain>
    </source>
</reference>
<accession>A0ABU1NWC1</accession>
<dbReference type="RefSeq" id="WP_310499338.1">
    <property type="nucleotide sequence ID" value="NZ_JAVDSB010000004.1"/>
</dbReference>
<comment type="caution">
    <text evidence="1">The sequence shown here is derived from an EMBL/GenBank/DDBJ whole genome shotgun (WGS) entry which is preliminary data.</text>
</comment>
<sequence>MQDYDIIDCISEVSILQQFLCGQCAQSNQLSLEDRMALALQIKRGYPYMCSQCSQTFLYSLISAPVEVGTEVLEEPNNSVSVAVSTPTLENNKNEETPRKSEAGNVEQLDLFLL</sequence>
<protein>
    <submittedName>
        <fullName evidence="1">Uncharacterized protein</fullName>
    </submittedName>
</protein>
<keyword evidence="2" id="KW-1185">Reference proteome</keyword>
<organism evidence="1 2">
    <name type="scientific">Paenibacillus qinlingensis</name>
    <dbReference type="NCBI Taxonomy" id="1837343"/>
    <lineage>
        <taxon>Bacteria</taxon>
        <taxon>Bacillati</taxon>
        <taxon>Bacillota</taxon>
        <taxon>Bacilli</taxon>
        <taxon>Bacillales</taxon>
        <taxon>Paenibacillaceae</taxon>
        <taxon>Paenibacillus</taxon>
    </lineage>
</organism>
<proteinExistence type="predicted"/>
<name>A0ABU1NWC1_9BACL</name>
<gene>
    <name evidence="1" type="ORF">J2736_002965</name>
</gene>
<evidence type="ECO:0000313" key="2">
    <source>
        <dbReference type="Proteomes" id="UP001267290"/>
    </source>
</evidence>